<dbReference type="EMBL" id="CACVKT020003066">
    <property type="protein sequence ID" value="CAC5381467.1"/>
    <property type="molecule type" value="Genomic_DNA"/>
</dbReference>
<dbReference type="AlphaFoldDB" id="A0A6J8BH71"/>
<evidence type="ECO:0000313" key="3">
    <source>
        <dbReference type="Proteomes" id="UP000507470"/>
    </source>
</evidence>
<dbReference type="GO" id="GO:0070004">
    <property type="term" value="F:cysteine-type exopeptidase activity"/>
    <property type="evidence" value="ECO:0007669"/>
    <property type="project" value="InterPro"/>
</dbReference>
<dbReference type="GO" id="GO:0006508">
    <property type="term" value="P:proteolysis"/>
    <property type="evidence" value="ECO:0007669"/>
    <property type="project" value="InterPro"/>
</dbReference>
<name>A0A6J8BH71_MYTCO</name>
<dbReference type="Proteomes" id="UP000507470">
    <property type="component" value="Unassembled WGS sequence"/>
</dbReference>
<dbReference type="InterPro" id="IPR005322">
    <property type="entry name" value="Peptidase_C69"/>
</dbReference>
<evidence type="ECO:0000256" key="1">
    <source>
        <dbReference type="ARBA" id="ARBA00005705"/>
    </source>
</evidence>
<dbReference type="Gene3D" id="3.60.60.10">
    <property type="entry name" value="Penicillin V Acylase, Chain A"/>
    <property type="match status" value="1"/>
</dbReference>
<reference evidence="2 3" key="1">
    <citation type="submission" date="2020-06" db="EMBL/GenBank/DDBJ databases">
        <authorList>
            <person name="Li R."/>
            <person name="Bekaert M."/>
        </authorList>
    </citation>
    <scope>NUCLEOTIDE SEQUENCE [LARGE SCALE GENOMIC DNA]</scope>
    <source>
        <strain evidence="3">wild</strain>
    </source>
</reference>
<dbReference type="PANTHER" id="PTHR12994:SF17">
    <property type="entry name" value="LD30995P"/>
    <property type="match status" value="1"/>
</dbReference>
<proteinExistence type="inferred from homology"/>
<dbReference type="PANTHER" id="PTHR12994">
    <property type="entry name" value="SECERNIN"/>
    <property type="match status" value="1"/>
</dbReference>
<dbReference type="Pfam" id="PF03577">
    <property type="entry name" value="Peptidase_C69"/>
    <property type="match status" value="1"/>
</dbReference>
<protein>
    <submittedName>
        <fullName evidence="2">SCRN</fullName>
    </submittedName>
</protein>
<dbReference type="OrthoDB" id="5175656at2759"/>
<accession>A0A6J8BH71</accession>
<sequence>MAKPQSCDTFVALPPSTADGCVIFGKNSDRPDDEVQEVEYYPSQEHQPGSKVMCTYIEIDQVPKTNAVILSKPAWMWGAEMGANQHGVCIGNEAVWTKLNSDDDLTERLLGMDIVRLVLERVKTSKEGVELIGELLTNYGQGGSCYESTQLSAYHNSFLLADRTEAWVLETAGRFWAAELIKEGVRNISNQLTIGTKIDMMSPDLIQEATAMGFYSKERGAFHFSKVFSGDYCLEGRYKHGRRMLQEYSKGGKFGMKDMANILRDESSGICMTGGYTSTGSQISVIPTGASNTPAIHWFTATPNPKLSIYKPFIFCAGIDIGDLTVSPKYGADDPINMKPRFSKEVDRRHKLYKAHGSFVASRKHSVAEKVKDLENKFIQGMKEMMENYDDEKKKKASEIFKHMCAHELDFYR</sequence>
<keyword evidence="3" id="KW-1185">Reference proteome</keyword>
<gene>
    <name evidence="2" type="ORF">MCOR_17328</name>
</gene>
<evidence type="ECO:0000313" key="2">
    <source>
        <dbReference type="EMBL" id="CAC5381467.1"/>
    </source>
</evidence>
<dbReference type="GO" id="GO:0016805">
    <property type="term" value="F:dipeptidase activity"/>
    <property type="evidence" value="ECO:0007669"/>
    <property type="project" value="InterPro"/>
</dbReference>
<organism evidence="2 3">
    <name type="scientific">Mytilus coruscus</name>
    <name type="common">Sea mussel</name>
    <dbReference type="NCBI Taxonomy" id="42192"/>
    <lineage>
        <taxon>Eukaryota</taxon>
        <taxon>Metazoa</taxon>
        <taxon>Spiralia</taxon>
        <taxon>Lophotrochozoa</taxon>
        <taxon>Mollusca</taxon>
        <taxon>Bivalvia</taxon>
        <taxon>Autobranchia</taxon>
        <taxon>Pteriomorphia</taxon>
        <taxon>Mytilida</taxon>
        <taxon>Mytiloidea</taxon>
        <taxon>Mytilidae</taxon>
        <taxon>Mytilinae</taxon>
        <taxon>Mytilus</taxon>
    </lineage>
</organism>
<comment type="similarity">
    <text evidence="1">Belongs to the peptidase C69 family. Secernin subfamily.</text>
</comment>